<comment type="similarity">
    <text evidence="2">Belongs to the tellurite-resistance/dicarboxylate transporter (TDT) family.</text>
</comment>
<dbReference type="KEGG" id="msn:LI99_13905"/>
<reference evidence="8" key="1">
    <citation type="submission" date="2019-05" db="EMBL/GenBank/DDBJ databases">
        <authorList>
            <person name="Naeem R."/>
            <person name="Antony C."/>
            <person name="Guan Q."/>
        </authorList>
    </citation>
    <scope>NUCLEOTIDE SEQUENCE</scope>
    <source>
        <strain evidence="8">1</strain>
    </source>
</reference>
<dbReference type="GO" id="GO:0005886">
    <property type="term" value="C:plasma membrane"/>
    <property type="evidence" value="ECO:0007669"/>
    <property type="project" value="UniProtKB-SubCell"/>
</dbReference>
<dbReference type="OMA" id="LGPNWYA"/>
<evidence type="ECO:0000256" key="1">
    <source>
        <dbReference type="ARBA" id="ARBA00004651"/>
    </source>
</evidence>
<dbReference type="GO" id="GO:0055085">
    <property type="term" value="P:transmembrane transport"/>
    <property type="evidence" value="ECO:0007669"/>
    <property type="project" value="InterPro"/>
</dbReference>
<evidence type="ECO:0000256" key="6">
    <source>
        <dbReference type="ARBA" id="ARBA00022989"/>
    </source>
</evidence>
<dbReference type="InterPro" id="IPR051629">
    <property type="entry name" value="Sulfite_efflux_TDT"/>
</dbReference>
<keyword evidence="6" id="KW-1133">Transmembrane helix</keyword>
<dbReference type="PANTHER" id="PTHR31686">
    <property type="match status" value="1"/>
</dbReference>
<name>A0A653FL73_MYCSM</name>
<keyword evidence="5" id="KW-0812">Transmembrane</keyword>
<evidence type="ECO:0000256" key="3">
    <source>
        <dbReference type="ARBA" id="ARBA00022448"/>
    </source>
</evidence>
<dbReference type="EMBL" id="LR589655">
    <property type="protein sequence ID" value="VTP10474.1"/>
    <property type="molecule type" value="Genomic_DNA"/>
</dbReference>
<evidence type="ECO:0000256" key="7">
    <source>
        <dbReference type="ARBA" id="ARBA00023136"/>
    </source>
</evidence>
<evidence type="ECO:0000256" key="5">
    <source>
        <dbReference type="ARBA" id="ARBA00022692"/>
    </source>
</evidence>
<dbReference type="RefSeq" id="WP_011728588.1">
    <property type="nucleotide sequence ID" value="NZ_CP009495.1"/>
</dbReference>
<dbReference type="InterPro" id="IPR004695">
    <property type="entry name" value="SLAC1/Mae1/Ssu1/TehA"/>
</dbReference>
<dbReference type="Pfam" id="PF03595">
    <property type="entry name" value="SLAC1"/>
    <property type="match status" value="1"/>
</dbReference>
<keyword evidence="4" id="KW-1003">Cell membrane</keyword>
<dbReference type="PANTHER" id="PTHR31686:SF1">
    <property type="entry name" value="SULFITE EFFLUX PUMP SSU1"/>
    <property type="match status" value="1"/>
</dbReference>
<sequence length="403" mass="41517">MAPQSRGAYREAPGFGSIGEVSIDISLDPDTAFDTAPRPFHLAWCAQPPRRASMFAHITPNWFASVMGTGIVATAAVTLPVQASGLRAFATAVWILAAALLVALTAAFTTHWMRHRHHAVGYANHPVMAQFYGAPAMALLTVGAGSLLLGPAVIGESAAVRLGVALWVAGTGLGLAVAVVIPYRMITRCGREVAAVPAWMMPVVPPMVSASTGALLLGHLGPGQAGETLLMACYAMFGLSLLVGFVTVTMVYSRLMHGGLPEVQAIPTVWIVLGVIGQSITATNLLAAHASSVVTDTSVVSALHAFGIVYGVVMGGFGAFVFCVAAALTVHAARRGLSFTLTWWSFTFPVGTCVTGASALGAATGAVVFSGLAVLLYVALLVAWVTVAMHTVRGVASGRLLAG</sequence>
<dbReference type="InterPro" id="IPR038665">
    <property type="entry name" value="Voltage-dep_anion_channel_sf"/>
</dbReference>
<comment type="subcellular location">
    <subcellularLocation>
        <location evidence="1">Cell membrane</location>
        <topology evidence="1">Multi-pass membrane protein</topology>
    </subcellularLocation>
</comment>
<proteinExistence type="inferred from homology"/>
<evidence type="ECO:0000313" key="8">
    <source>
        <dbReference type="EMBL" id="VTP10474.1"/>
    </source>
</evidence>
<protein>
    <submittedName>
        <fullName evidence="8">C4-dicarboxylate transporter/malic acid transport protein</fullName>
    </submittedName>
</protein>
<evidence type="ECO:0000256" key="2">
    <source>
        <dbReference type="ARBA" id="ARBA00008566"/>
    </source>
</evidence>
<gene>
    <name evidence="8" type="ORF">BIN_B_04816</name>
</gene>
<organism evidence="8">
    <name type="scientific">Mycolicibacterium smegmatis</name>
    <name type="common">Mycobacterium smegmatis</name>
    <dbReference type="NCBI Taxonomy" id="1772"/>
    <lineage>
        <taxon>Bacteria</taxon>
        <taxon>Bacillati</taxon>
        <taxon>Actinomycetota</taxon>
        <taxon>Actinomycetes</taxon>
        <taxon>Mycobacteriales</taxon>
        <taxon>Mycobacteriaceae</taxon>
        <taxon>Mycolicibacterium</taxon>
    </lineage>
</organism>
<accession>A0A653FL73</accession>
<dbReference type="AlphaFoldDB" id="A0A653FL73"/>
<keyword evidence="7" id="KW-0472">Membrane</keyword>
<dbReference type="Gene3D" id="1.50.10.150">
    <property type="entry name" value="Voltage-dependent anion channel"/>
    <property type="match status" value="1"/>
</dbReference>
<keyword evidence="3" id="KW-0813">Transport</keyword>
<dbReference type="KEGG" id="msh:LI98_13910"/>
<dbReference type="CDD" id="cd09320">
    <property type="entry name" value="TDT_like_2"/>
    <property type="match status" value="1"/>
</dbReference>
<evidence type="ECO:0000256" key="4">
    <source>
        <dbReference type="ARBA" id="ARBA00022475"/>
    </source>
</evidence>